<proteinExistence type="inferred from homology"/>
<evidence type="ECO:0000259" key="4">
    <source>
        <dbReference type="Pfam" id="PF00884"/>
    </source>
</evidence>
<dbReference type="AlphaFoldDB" id="A0A4R4KH14"/>
<gene>
    <name evidence="5" type="ORF">EZE20_05180</name>
</gene>
<dbReference type="OrthoDB" id="9764377at2"/>
<dbReference type="Proteomes" id="UP000295706">
    <property type="component" value="Unassembled WGS sequence"/>
</dbReference>
<organism evidence="5 6">
    <name type="scientific">Arundinibacter roseus</name>
    <dbReference type="NCBI Taxonomy" id="2070510"/>
    <lineage>
        <taxon>Bacteria</taxon>
        <taxon>Pseudomonadati</taxon>
        <taxon>Bacteroidota</taxon>
        <taxon>Cytophagia</taxon>
        <taxon>Cytophagales</taxon>
        <taxon>Spirosomataceae</taxon>
        <taxon>Arundinibacter</taxon>
    </lineage>
</organism>
<dbReference type="Pfam" id="PF00884">
    <property type="entry name" value="Sulfatase"/>
    <property type="match status" value="1"/>
</dbReference>
<comment type="caution">
    <text evidence="5">The sequence shown here is derived from an EMBL/GenBank/DDBJ whole genome shotgun (WGS) entry which is preliminary data.</text>
</comment>
<feature type="region of interest" description="Disordered" evidence="3">
    <location>
        <begin position="451"/>
        <end position="474"/>
    </location>
</feature>
<dbReference type="PANTHER" id="PTHR42693:SF53">
    <property type="entry name" value="ENDO-4-O-SULFATASE"/>
    <property type="match status" value="1"/>
</dbReference>
<dbReference type="SUPFAM" id="SSF53649">
    <property type="entry name" value="Alkaline phosphatase-like"/>
    <property type="match status" value="1"/>
</dbReference>
<feature type="domain" description="Sulfatase N-terminal" evidence="4">
    <location>
        <begin position="30"/>
        <end position="338"/>
    </location>
</feature>
<dbReference type="InterPro" id="IPR050738">
    <property type="entry name" value="Sulfatase"/>
</dbReference>
<keyword evidence="6" id="KW-1185">Reference proteome</keyword>
<dbReference type="EMBL" id="SMJU01000003">
    <property type="protein sequence ID" value="TDB67344.1"/>
    <property type="molecule type" value="Genomic_DNA"/>
</dbReference>
<evidence type="ECO:0000313" key="6">
    <source>
        <dbReference type="Proteomes" id="UP000295706"/>
    </source>
</evidence>
<dbReference type="Pfam" id="PF14707">
    <property type="entry name" value="Sulfatase_C"/>
    <property type="match status" value="1"/>
</dbReference>
<comment type="similarity">
    <text evidence="1">Belongs to the sulfatase family.</text>
</comment>
<evidence type="ECO:0000256" key="1">
    <source>
        <dbReference type="ARBA" id="ARBA00008779"/>
    </source>
</evidence>
<dbReference type="RefSeq" id="WP_132115232.1">
    <property type="nucleotide sequence ID" value="NZ_SMJU01000003.1"/>
</dbReference>
<dbReference type="PANTHER" id="PTHR42693">
    <property type="entry name" value="ARYLSULFATASE FAMILY MEMBER"/>
    <property type="match status" value="1"/>
</dbReference>
<evidence type="ECO:0000256" key="3">
    <source>
        <dbReference type="SAM" id="MobiDB-lite"/>
    </source>
</evidence>
<evidence type="ECO:0000313" key="5">
    <source>
        <dbReference type="EMBL" id="TDB67344.1"/>
    </source>
</evidence>
<accession>A0A4R4KH14</accession>
<dbReference type="GO" id="GO:0004065">
    <property type="term" value="F:arylsulfatase activity"/>
    <property type="evidence" value="ECO:0007669"/>
    <property type="project" value="TreeGrafter"/>
</dbReference>
<protein>
    <submittedName>
        <fullName evidence="5">Arylsulfatase</fullName>
    </submittedName>
</protein>
<dbReference type="Gene3D" id="3.40.720.10">
    <property type="entry name" value="Alkaline Phosphatase, subunit A"/>
    <property type="match status" value="1"/>
</dbReference>
<dbReference type="Gene3D" id="3.30.1120.10">
    <property type="match status" value="1"/>
</dbReference>
<reference evidence="5 6" key="1">
    <citation type="submission" date="2019-02" db="EMBL/GenBank/DDBJ databases">
        <title>Arundinibacter roseus gen. nov., sp. nov., a new member of the family Cytophagaceae.</title>
        <authorList>
            <person name="Szuroczki S."/>
            <person name="Khayer B."/>
            <person name="Sproer C."/>
            <person name="Toumi M."/>
            <person name="Szabo A."/>
            <person name="Felfoldi T."/>
            <person name="Schumann P."/>
            <person name="Toth E."/>
        </authorList>
    </citation>
    <scope>NUCLEOTIDE SEQUENCE [LARGE SCALE GENOMIC DNA]</scope>
    <source>
        <strain evidence="5 6">DMA-k-7a</strain>
    </source>
</reference>
<sequence>MKKKAAILLTLLTGIFGLIAFQFSTKERPPNVVLIYIDDMGFGDLGRTGAIDYQTPNFDDMAAKGLFFSNYYTPQAVCSASRAGLLTGCYPNRVGFSGATDHTAKTGINADEETIAELLKTKGYATAAFGKWHLGFQKEFLPVNHGFDLFFGIPYSNDMWPNHPVNKNYYPPLPLIEQDKVVGTNPDQRQFTTWFTERTIQFIKDNKRKPFFAYLAHPMPHVPLFVSDKFKGKSKQGLYGDVLMELDWSIGEIRKTLREQGLDKNTLLIVTSDNGPWLTYGDHAGSAGGFREGKGTTFEGGHRVPCLMEWPGVIPAGAVCNSMVAGMDILPTIAEATGATLPVKKIDGVSLLANLKGKLDAQPRQTFLYYYRKNSLQAVRHDNWKLVFAHPGRTNEGFLPGKGGMPGKANENFNHQGGLYDLRRDPGERYNVEKEFPEVVAALTKIADEAREDLGDDLTQKTGANRRAVGRVNE</sequence>
<dbReference type="InterPro" id="IPR000917">
    <property type="entry name" value="Sulfatase_N"/>
</dbReference>
<evidence type="ECO:0000256" key="2">
    <source>
        <dbReference type="ARBA" id="ARBA00022801"/>
    </source>
</evidence>
<dbReference type="InterPro" id="IPR017850">
    <property type="entry name" value="Alkaline_phosphatase_core_sf"/>
</dbReference>
<keyword evidence="2" id="KW-0378">Hydrolase</keyword>
<name>A0A4R4KH14_9BACT</name>
<dbReference type="CDD" id="cd16026">
    <property type="entry name" value="GALNS_like"/>
    <property type="match status" value="1"/>
</dbReference>